<accession>A0A0A9CB08</accession>
<organism evidence="1">
    <name type="scientific">Arundo donax</name>
    <name type="common">Giant reed</name>
    <name type="synonym">Donax arundinaceus</name>
    <dbReference type="NCBI Taxonomy" id="35708"/>
    <lineage>
        <taxon>Eukaryota</taxon>
        <taxon>Viridiplantae</taxon>
        <taxon>Streptophyta</taxon>
        <taxon>Embryophyta</taxon>
        <taxon>Tracheophyta</taxon>
        <taxon>Spermatophyta</taxon>
        <taxon>Magnoliopsida</taxon>
        <taxon>Liliopsida</taxon>
        <taxon>Poales</taxon>
        <taxon>Poaceae</taxon>
        <taxon>PACMAD clade</taxon>
        <taxon>Arundinoideae</taxon>
        <taxon>Arundineae</taxon>
        <taxon>Arundo</taxon>
    </lineage>
</organism>
<protein>
    <submittedName>
        <fullName evidence="1">Uncharacterized protein</fullName>
    </submittedName>
</protein>
<proteinExistence type="predicted"/>
<name>A0A0A9CB08_ARUDO</name>
<evidence type="ECO:0000313" key="1">
    <source>
        <dbReference type="EMBL" id="JAD71603.1"/>
    </source>
</evidence>
<reference evidence="1" key="2">
    <citation type="journal article" date="2015" name="Data Brief">
        <title>Shoot transcriptome of the giant reed, Arundo donax.</title>
        <authorList>
            <person name="Barrero R.A."/>
            <person name="Guerrero F.D."/>
            <person name="Moolhuijzen P."/>
            <person name="Goolsby J.A."/>
            <person name="Tidwell J."/>
            <person name="Bellgard S.E."/>
            <person name="Bellgard M.I."/>
        </authorList>
    </citation>
    <scope>NUCLEOTIDE SEQUENCE</scope>
    <source>
        <tissue evidence="1">Shoot tissue taken approximately 20 cm above the soil surface</tissue>
    </source>
</reference>
<reference evidence="1" key="1">
    <citation type="submission" date="2014-09" db="EMBL/GenBank/DDBJ databases">
        <authorList>
            <person name="Magalhaes I.L.F."/>
            <person name="Oliveira U."/>
            <person name="Santos F.R."/>
            <person name="Vidigal T.H.D.A."/>
            <person name="Brescovit A.D."/>
            <person name="Santos A.J."/>
        </authorList>
    </citation>
    <scope>NUCLEOTIDE SEQUENCE</scope>
    <source>
        <tissue evidence="1">Shoot tissue taken approximately 20 cm above the soil surface</tissue>
    </source>
</reference>
<dbReference type="EMBL" id="GBRH01226292">
    <property type="protein sequence ID" value="JAD71603.1"/>
    <property type="molecule type" value="Transcribed_RNA"/>
</dbReference>
<sequence>MSMSFVWDVARSVADTGVNPEELWETSDEDQEGCYFDSLKEEQNTARWNRGKPGHFARKRSRRA</sequence>
<dbReference type="AlphaFoldDB" id="A0A0A9CB08"/>